<organism evidence="4">
    <name type="scientific">Leviviridae sp</name>
    <dbReference type="NCBI Taxonomy" id="2027243"/>
    <lineage>
        <taxon>Viruses</taxon>
        <taxon>Riboviria</taxon>
        <taxon>Orthornavirae</taxon>
        <taxon>Lenarviricota</taxon>
        <taxon>Leviviricetes</taxon>
        <taxon>Norzivirales</taxon>
        <taxon>Fiersviridae</taxon>
    </lineage>
</organism>
<gene>
    <name evidence="4" type="ORF">H1Rhizo252102e2141_000002</name>
</gene>
<dbReference type="InterPro" id="IPR015954">
    <property type="entry name" value="Phage_RNA-type_capsid"/>
</dbReference>
<accession>A0A514D688</accession>
<name>A0A514D688_9VIRU</name>
<dbReference type="Gene3D" id="3.30.380.10">
    <property type="entry name" value="MS2 Viral Coat Protein"/>
    <property type="match status" value="1"/>
</dbReference>
<evidence type="ECO:0000256" key="2">
    <source>
        <dbReference type="ARBA" id="ARBA00022561"/>
    </source>
</evidence>
<proteinExistence type="predicted"/>
<evidence type="ECO:0000313" key="4">
    <source>
        <dbReference type="EMBL" id="QDH89138.1"/>
    </source>
</evidence>
<sequence>MAAAADLTLKNNAAANVTFNVYSVEPDAVEWIESGATSILGTSRLRVNRKIPADKSNGVYRIGGRLTRPVVNGTTGALDGTLTANFEILRPAKISVAEVDELVARFKEAVGQAIIKSAAESGAIPT</sequence>
<dbReference type="EMBL" id="MN034628">
    <property type="protein sequence ID" value="QDH89138.1"/>
    <property type="molecule type" value="Genomic_RNA"/>
</dbReference>
<protein>
    <recommendedName>
        <fullName evidence="5">Coat protein</fullName>
    </recommendedName>
</protein>
<reference evidence="4" key="1">
    <citation type="submission" date="2019-05" db="EMBL/GenBank/DDBJ databases">
        <title>Metatranscriptomic reconstruction reveals RNA viruses with the potential to shape carbon cycling in soil.</title>
        <authorList>
            <person name="Starr E.P."/>
            <person name="Nuccio E."/>
            <person name="Pett-Ridge J."/>
            <person name="Banfield J.F."/>
            <person name="Firestone M.K."/>
        </authorList>
    </citation>
    <scope>NUCLEOTIDE SEQUENCE</scope>
    <source>
        <strain evidence="4">H1_Rhizo_25_scaffold_2102_e_2141</strain>
    </source>
</reference>
<comment type="subcellular location">
    <subcellularLocation>
        <location evidence="1">Virion</location>
    </subcellularLocation>
</comment>
<keyword evidence="3" id="KW-0946">Virion</keyword>
<dbReference type="GO" id="GO:0019028">
    <property type="term" value="C:viral capsid"/>
    <property type="evidence" value="ECO:0007669"/>
    <property type="project" value="UniProtKB-KW"/>
</dbReference>
<keyword evidence="2" id="KW-0167">Capsid protein</keyword>
<evidence type="ECO:0008006" key="5">
    <source>
        <dbReference type="Google" id="ProtNLM"/>
    </source>
</evidence>
<evidence type="ECO:0000256" key="1">
    <source>
        <dbReference type="ARBA" id="ARBA00004328"/>
    </source>
</evidence>
<evidence type="ECO:0000256" key="3">
    <source>
        <dbReference type="ARBA" id="ARBA00022844"/>
    </source>
</evidence>